<evidence type="ECO:0000313" key="2">
    <source>
        <dbReference type="Proteomes" id="UP001140011"/>
    </source>
</evidence>
<sequence length="140" mass="15483">KPIACKRKHEESEEVDAPSLCTVGVAREHPLLDLDKREEIGSITKIEFAPNVRSSVIAGKAKKQSMKVMADTKICTIYTSTGKEFVVRAAVRGLLMEWNSQLEENPQLLTRNPHLGFLAIIKPPTDDDSKILSDCVPAIN</sequence>
<dbReference type="InterPro" id="IPR039169">
    <property type="entry name" value="Abitram"/>
</dbReference>
<dbReference type="InterPro" id="IPR011053">
    <property type="entry name" value="Single_hybrid_motif"/>
</dbReference>
<proteinExistence type="predicted"/>
<dbReference type="AlphaFoldDB" id="A0A9W8GRA3"/>
<reference evidence="1" key="1">
    <citation type="submission" date="2022-07" db="EMBL/GenBank/DDBJ databases">
        <title>Phylogenomic reconstructions and comparative analyses of Kickxellomycotina fungi.</title>
        <authorList>
            <person name="Reynolds N.K."/>
            <person name="Stajich J.E."/>
            <person name="Barry K."/>
            <person name="Grigoriev I.V."/>
            <person name="Crous P."/>
            <person name="Smith M.E."/>
        </authorList>
    </citation>
    <scope>NUCLEOTIDE SEQUENCE</scope>
    <source>
        <strain evidence="1">BCRC 34297</strain>
    </source>
</reference>
<evidence type="ECO:0008006" key="3">
    <source>
        <dbReference type="Google" id="ProtNLM"/>
    </source>
</evidence>
<dbReference type="GO" id="GO:0005634">
    <property type="term" value="C:nucleus"/>
    <property type="evidence" value="ECO:0007669"/>
    <property type="project" value="TreeGrafter"/>
</dbReference>
<evidence type="ECO:0000313" key="1">
    <source>
        <dbReference type="EMBL" id="KAJ2741123.1"/>
    </source>
</evidence>
<dbReference type="SUPFAM" id="SSF51230">
    <property type="entry name" value="Single hybrid motif"/>
    <property type="match status" value="1"/>
</dbReference>
<feature type="non-terminal residue" evidence="1">
    <location>
        <position position="140"/>
    </location>
</feature>
<keyword evidence="2" id="KW-1185">Reference proteome</keyword>
<protein>
    <recommendedName>
        <fullName evidence="3">Protein Abitram</fullName>
    </recommendedName>
</protein>
<comment type="caution">
    <text evidence="1">The sequence shown here is derived from an EMBL/GenBank/DDBJ whole genome shotgun (WGS) entry which is preliminary data.</text>
</comment>
<dbReference type="Gene3D" id="2.40.50.100">
    <property type="match status" value="1"/>
</dbReference>
<name>A0A9W8GRA3_9FUNG</name>
<gene>
    <name evidence="1" type="ORF">GGI19_006992</name>
</gene>
<organism evidence="1 2">
    <name type="scientific">Coemansia pectinata</name>
    <dbReference type="NCBI Taxonomy" id="1052879"/>
    <lineage>
        <taxon>Eukaryota</taxon>
        <taxon>Fungi</taxon>
        <taxon>Fungi incertae sedis</taxon>
        <taxon>Zoopagomycota</taxon>
        <taxon>Kickxellomycotina</taxon>
        <taxon>Kickxellomycetes</taxon>
        <taxon>Kickxellales</taxon>
        <taxon>Kickxellaceae</taxon>
        <taxon>Coemansia</taxon>
    </lineage>
</organism>
<dbReference type="PANTHER" id="PTHR13651">
    <property type="entry name" value="PROTEIN ABITRAM"/>
    <property type="match status" value="1"/>
</dbReference>
<dbReference type="OrthoDB" id="48130at2759"/>
<dbReference type="PANTHER" id="PTHR13651:SF0">
    <property type="entry name" value="PROTEIN ABITRAM"/>
    <property type="match status" value="1"/>
</dbReference>
<dbReference type="EMBL" id="JANBUH010002042">
    <property type="protein sequence ID" value="KAJ2741123.1"/>
    <property type="molecule type" value="Genomic_DNA"/>
</dbReference>
<dbReference type="Proteomes" id="UP001140011">
    <property type="component" value="Unassembled WGS sequence"/>
</dbReference>
<accession>A0A9W8GRA3</accession>